<dbReference type="EMBL" id="JBHRYE010000051">
    <property type="protein sequence ID" value="MFC3673713.1"/>
    <property type="molecule type" value="Genomic_DNA"/>
</dbReference>
<dbReference type="Gene3D" id="3.90.226.10">
    <property type="entry name" value="2-enoyl-CoA Hydratase, Chain A, domain 1"/>
    <property type="match status" value="1"/>
</dbReference>
<dbReference type="RefSeq" id="WP_191325753.1">
    <property type="nucleotide sequence ID" value="NZ_BMZP01000021.1"/>
</dbReference>
<evidence type="ECO:0000313" key="3">
    <source>
        <dbReference type="Proteomes" id="UP001595683"/>
    </source>
</evidence>
<name>A0ABV7V8D8_9SPHN</name>
<dbReference type="InterPro" id="IPR045002">
    <property type="entry name" value="Ech1-like"/>
</dbReference>
<sequence>MKTYQPDSFETIRYEKGTDGVLSITLDRPQRMNSFNQRMLDEMHSAWRLFQHDADLRAAIVSAAGDRAFCTGVDVVDSIDESPDMPFDERDPGESLGPKQNLVWKPVITAVHGLCAGGAFYLLNESDIILCSDDAQFFDPHVSFGLVSACEPVGALHRMPYGEIMRMVLMGNDERITAETALRIGLVSQVLPREALLPTARALAAKIAEKPTVAMQGTVRALWEALDLPYSAAVQNAYKYTQIGNRISRLDRGRVAKAPHTLR</sequence>
<evidence type="ECO:0000256" key="1">
    <source>
        <dbReference type="ARBA" id="ARBA00005254"/>
    </source>
</evidence>
<dbReference type="InterPro" id="IPR029045">
    <property type="entry name" value="ClpP/crotonase-like_dom_sf"/>
</dbReference>
<accession>A0ABV7V8D8</accession>
<dbReference type="PANTHER" id="PTHR43149">
    <property type="entry name" value="ENOYL-COA HYDRATASE"/>
    <property type="match status" value="1"/>
</dbReference>
<comment type="similarity">
    <text evidence="1">Belongs to the enoyl-CoA hydratase/isomerase family.</text>
</comment>
<dbReference type="Proteomes" id="UP001595683">
    <property type="component" value="Unassembled WGS sequence"/>
</dbReference>
<dbReference type="Pfam" id="PF00378">
    <property type="entry name" value="ECH_1"/>
    <property type="match status" value="1"/>
</dbReference>
<evidence type="ECO:0000313" key="2">
    <source>
        <dbReference type="EMBL" id="MFC3673713.1"/>
    </source>
</evidence>
<dbReference type="PANTHER" id="PTHR43149:SF1">
    <property type="entry name" value="DELTA(3,5)-DELTA(2,4)-DIENOYL-COA ISOMERASE, MITOCHONDRIAL"/>
    <property type="match status" value="1"/>
</dbReference>
<dbReference type="CDD" id="cd06558">
    <property type="entry name" value="crotonase-like"/>
    <property type="match status" value="1"/>
</dbReference>
<comment type="caution">
    <text evidence="2">The sequence shown here is derived from an EMBL/GenBank/DDBJ whole genome shotgun (WGS) entry which is preliminary data.</text>
</comment>
<dbReference type="SUPFAM" id="SSF52096">
    <property type="entry name" value="ClpP/crotonase"/>
    <property type="match status" value="1"/>
</dbReference>
<organism evidence="2 3">
    <name type="scientific">Novosphingobium pokkalii</name>
    <dbReference type="NCBI Taxonomy" id="1770194"/>
    <lineage>
        <taxon>Bacteria</taxon>
        <taxon>Pseudomonadati</taxon>
        <taxon>Pseudomonadota</taxon>
        <taxon>Alphaproteobacteria</taxon>
        <taxon>Sphingomonadales</taxon>
        <taxon>Sphingomonadaceae</taxon>
        <taxon>Novosphingobium</taxon>
    </lineage>
</organism>
<keyword evidence="3" id="KW-1185">Reference proteome</keyword>
<dbReference type="InterPro" id="IPR001753">
    <property type="entry name" value="Enoyl-CoA_hydra/iso"/>
</dbReference>
<gene>
    <name evidence="2" type="ORF">ACFOOT_20015</name>
</gene>
<proteinExistence type="inferred from homology"/>
<protein>
    <submittedName>
        <fullName evidence="2">Enoyl-CoA hydratase/isomerase family protein</fullName>
    </submittedName>
</protein>
<reference evidence="3" key="1">
    <citation type="journal article" date="2019" name="Int. J. Syst. Evol. Microbiol.">
        <title>The Global Catalogue of Microorganisms (GCM) 10K type strain sequencing project: providing services to taxonomists for standard genome sequencing and annotation.</title>
        <authorList>
            <consortium name="The Broad Institute Genomics Platform"/>
            <consortium name="The Broad Institute Genome Sequencing Center for Infectious Disease"/>
            <person name="Wu L."/>
            <person name="Ma J."/>
        </authorList>
    </citation>
    <scope>NUCLEOTIDE SEQUENCE [LARGE SCALE GENOMIC DNA]</scope>
    <source>
        <strain evidence="3">KCTC 42224</strain>
    </source>
</reference>